<proteinExistence type="predicted"/>
<accession>A0A402CDA7</accession>
<comment type="caution">
    <text evidence="1">The sequence shown here is derived from an EMBL/GenBank/DDBJ whole genome shotgun (WGS) entry which is preliminary data.</text>
</comment>
<dbReference type="EMBL" id="BHYM01000045">
    <property type="protein sequence ID" value="GCE41568.1"/>
    <property type="molecule type" value="Genomic_DNA"/>
</dbReference>
<evidence type="ECO:0000313" key="2">
    <source>
        <dbReference type="Proteomes" id="UP000287519"/>
    </source>
</evidence>
<evidence type="ECO:0000313" key="1">
    <source>
        <dbReference type="EMBL" id="GCE41568.1"/>
    </source>
</evidence>
<dbReference type="Proteomes" id="UP000287519">
    <property type="component" value="Unassembled WGS sequence"/>
</dbReference>
<dbReference type="RefSeq" id="WP_225858237.1">
    <property type="nucleotide sequence ID" value="NZ_BHYM01000045.1"/>
</dbReference>
<keyword evidence="2" id="KW-1185">Reference proteome</keyword>
<dbReference type="AlphaFoldDB" id="A0A402CDA7"/>
<organism evidence="1 2">
    <name type="scientific">Rhodococcus wratislaviensis</name>
    <name type="common">Tsukamurella wratislaviensis</name>
    <dbReference type="NCBI Taxonomy" id="44752"/>
    <lineage>
        <taxon>Bacteria</taxon>
        <taxon>Bacillati</taxon>
        <taxon>Actinomycetota</taxon>
        <taxon>Actinomycetes</taxon>
        <taxon>Mycobacteriales</taxon>
        <taxon>Nocardiaceae</taxon>
        <taxon>Rhodococcus</taxon>
    </lineage>
</organism>
<protein>
    <submittedName>
        <fullName evidence="1">Uncharacterized protein</fullName>
    </submittedName>
</protein>
<sequence length="312" mass="35270">MATEVAVESVDELHLPPTDSSPWLTETAWYSFWTTDRVLAGHVYLRFRPNLGVMDAFTYVWGPGVSSPWDTAYWKDVRLGMPTSLLDLEIPGLSHTVVDPFREYRLTSEDERGYGDRFAFDLSAKALQAPTYFGGKHLDQPMHMTGWVTVDGTRRDVDCFAMRDRSWYRRSDFTLFRSAYSYALGGADDGFLALYAAPRDLDMLRDDLPLVGGHETSAKGQRPFSSGVRKVTKRDPVTGHPMELTVAFGEEGGGTREVRGRVRNSIALAANTSMLSWMSLVDWDVDGRILVGEDQEIWSPSIWRAFRGRSYR</sequence>
<reference evidence="1 2" key="1">
    <citation type="submission" date="2018-11" db="EMBL/GenBank/DDBJ databases">
        <title>Microbial catabolism of amino acid.</title>
        <authorList>
            <person name="Hibi M."/>
            <person name="Ogawa J."/>
        </authorList>
    </citation>
    <scope>NUCLEOTIDE SEQUENCE [LARGE SCALE GENOMIC DNA]</scope>
    <source>
        <strain evidence="1 2">C31-06</strain>
    </source>
</reference>
<gene>
    <name evidence="1" type="ORF">Rhow_005227</name>
</gene>
<name>A0A402CDA7_RHOWR</name>
<dbReference type="SUPFAM" id="SSF159245">
    <property type="entry name" value="AttH-like"/>
    <property type="match status" value="1"/>
</dbReference>